<accession>A0A238JEC9</accession>
<organism evidence="6 7">
    <name type="scientific">Pelagimonas phthalicica</name>
    <dbReference type="NCBI Taxonomy" id="1037362"/>
    <lineage>
        <taxon>Bacteria</taxon>
        <taxon>Pseudomonadati</taxon>
        <taxon>Pseudomonadota</taxon>
        <taxon>Alphaproteobacteria</taxon>
        <taxon>Rhodobacterales</taxon>
        <taxon>Roseobacteraceae</taxon>
        <taxon>Pelagimonas</taxon>
    </lineage>
</organism>
<evidence type="ECO:0000256" key="2">
    <source>
        <dbReference type="ARBA" id="ARBA00011901"/>
    </source>
</evidence>
<evidence type="ECO:0000256" key="4">
    <source>
        <dbReference type="ARBA" id="ARBA00023316"/>
    </source>
</evidence>
<feature type="domain" description="N-acetylmuramoyl-L-alanine amidase" evidence="5">
    <location>
        <begin position="1"/>
        <end position="112"/>
    </location>
</feature>
<comment type="catalytic activity">
    <reaction evidence="1">
        <text>Hydrolyzes the link between N-acetylmuramoyl residues and L-amino acid residues in certain cell-wall glycopeptides.</text>
        <dbReference type="EC" id="3.5.1.28"/>
    </reaction>
</comment>
<dbReference type="AlphaFoldDB" id="A0A238JEC9"/>
<dbReference type="InterPro" id="IPR036505">
    <property type="entry name" value="Amidase/PGRP_sf"/>
</dbReference>
<dbReference type="GO" id="GO:0071555">
    <property type="term" value="P:cell wall organization"/>
    <property type="evidence" value="ECO:0007669"/>
    <property type="project" value="UniProtKB-KW"/>
</dbReference>
<dbReference type="InterPro" id="IPR002502">
    <property type="entry name" value="Amidase_domain"/>
</dbReference>
<dbReference type="GO" id="GO:0009253">
    <property type="term" value="P:peptidoglycan catabolic process"/>
    <property type="evidence" value="ECO:0007669"/>
    <property type="project" value="InterPro"/>
</dbReference>
<keyword evidence="7" id="KW-1185">Reference proteome</keyword>
<gene>
    <name evidence="6" type="primary">amiD</name>
    <name evidence="6" type="ORF">TRP8649_03117</name>
</gene>
<dbReference type="CDD" id="cd06583">
    <property type="entry name" value="PGRP"/>
    <property type="match status" value="1"/>
</dbReference>
<dbReference type="EMBL" id="FXXP01000002">
    <property type="protein sequence ID" value="SMX28989.1"/>
    <property type="molecule type" value="Genomic_DNA"/>
</dbReference>
<sequence>MDSAEGARDWLCNPEAEVSAHYVISETGTLWQLVSEDMRAWHAGAGAWGGVEDVNSHSIGIEIANTGSAPFPEPQMAVLEQLLSGILARWEIPAHRVIGHSDSAIGRKIDPGARFDWQRLARRGLSIWPERSVDELDAEAFRRNCARFGYVAGEGQDSALLNAFRLRFRPWASGVLDERDCGLAAELARRWPFAPNPELLA</sequence>
<protein>
    <recommendedName>
        <fullName evidence="2">N-acetylmuramoyl-L-alanine amidase</fullName>
        <ecNumber evidence="2">3.5.1.28</ecNumber>
    </recommendedName>
</protein>
<dbReference type="Gene3D" id="3.40.80.10">
    <property type="entry name" value="Peptidoglycan recognition protein-like"/>
    <property type="match status" value="1"/>
</dbReference>
<evidence type="ECO:0000259" key="5">
    <source>
        <dbReference type="SMART" id="SM00644"/>
    </source>
</evidence>
<dbReference type="PANTHER" id="PTHR30417">
    <property type="entry name" value="N-ACETYLMURAMOYL-L-ALANINE AMIDASE AMID"/>
    <property type="match status" value="1"/>
</dbReference>
<evidence type="ECO:0000313" key="7">
    <source>
        <dbReference type="Proteomes" id="UP000225972"/>
    </source>
</evidence>
<dbReference type="GO" id="GO:0019867">
    <property type="term" value="C:outer membrane"/>
    <property type="evidence" value="ECO:0007669"/>
    <property type="project" value="TreeGrafter"/>
</dbReference>
<keyword evidence="3 6" id="KW-0378">Hydrolase</keyword>
<dbReference type="EC" id="3.5.1.28" evidence="2"/>
<reference evidence="7" key="1">
    <citation type="submission" date="2017-05" db="EMBL/GenBank/DDBJ databases">
        <authorList>
            <person name="Rodrigo-Torres L."/>
            <person name="Arahal R. D."/>
            <person name="Lucena T."/>
        </authorList>
    </citation>
    <scope>NUCLEOTIDE SEQUENCE [LARGE SCALE GENOMIC DNA]</scope>
    <source>
        <strain evidence="7">CECT 8649</strain>
    </source>
</reference>
<name>A0A238JEC9_9RHOB</name>
<dbReference type="SMART" id="SM00644">
    <property type="entry name" value="Ami_2"/>
    <property type="match status" value="1"/>
</dbReference>
<keyword evidence="4" id="KW-0961">Cell wall biogenesis/degradation</keyword>
<proteinExistence type="predicted"/>
<dbReference type="Proteomes" id="UP000225972">
    <property type="component" value="Unassembled WGS sequence"/>
</dbReference>
<evidence type="ECO:0000256" key="3">
    <source>
        <dbReference type="ARBA" id="ARBA00022801"/>
    </source>
</evidence>
<dbReference type="InterPro" id="IPR051206">
    <property type="entry name" value="NAMLAA_amidase_2"/>
</dbReference>
<evidence type="ECO:0000313" key="6">
    <source>
        <dbReference type="EMBL" id="SMX28989.1"/>
    </source>
</evidence>
<dbReference type="Pfam" id="PF01510">
    <property type="entry name" value="Amidase_2"/>
    <property type="match status" value="1"/>
</dbReference>
<dbReference type="SUPFAM" id="SSF55846">
    <property type="entry name" value="N-acetylmuramoyl-L-alanine amidase-like"/>
    <property type="match status" value="1"/>
</dbReference>
<dbReference type="PANTHER" id="PTHR30417:SF1">
    <property type="entry name" value="N-ACETYLMURAMOYL-L-ALANINE AMIDASE AMID"/>
    <property type="match status" value="1"/>
</dbReference>
<dbReference type="GO" id="GO:0009254">
    <property type="term" value="P:peptidoglycan turnover"/>
    <property type="evidence" value="ECO:0007669"/>
    <property type="project" value="TreeGrafter"/>
</dbReference>
<dbReference type="GO" id="GO:0008745">
    <property type="term" value="F:N-acetylmuramoyl-L-alanine amidase activity"/>
    <property type="evidence" value="ECO:0007669"/>
    <property type="project" value="UniProtKB-EC"/>
</dbReference>
<evidence type="ECO:0000256" key="1">
    <source>
        <dbReference type="ARBA" id="ARBA00001561"/>
    </source>
</evidence>